<dbReference type="AlphaFoldDB" id="A0A0M8ZPI8"/>
<protein>
    <submittedName>
        <fullName evidence="1">Uncharacterized protein</fullName>
    </submittedName>
</protein>
<sequence>MSNNTFDPKRCRGCTIADPKGFITSLVQHKKEQSREVSRLKAKQNYWVPLSCFENKSFDVYSDITLVPISHIDPFIAIVVERFYHRRFMVAPYFFNVCLPCVLESFGERSSGKEEHTSVERKSVNATEKRLADHIAPPKVNADRLFRSFE</sequence>
<dbReference type="EMBL" id="KQ435922">
    <property type="protein sequence ID" value="KOX68455.1"/>
    <property type="molecule type" value="Genomic_DNA"/>
</dbReference>
<organism evidence="1 2">
    <name type="scientific">Melipona quadrifasciata</name>
    <dbReference type="NCBI Taxonomy" id="166423"/>
    <lineage>
        <taxon>Eukaryota</taxon>
        <taxon>Metazoa</taxon>
        <taxon>Ecdysozoa</taxon>
        <taxon>Arthropoda</taxon>
        <taxon>Hexapoda</taxon>
        <taxon>Insecta</taxon>
        <taxon>Pterygota</taxon>
        <taxon>Neoptera</taxon>
        <taxon>Endopterygota</taxon>
        <taxon>Hymenoptera</taxon>
        <taxon>Apocrita</taxon>
        <taxon>Aculeata</taxon>
        <taxon>Apoidea</taxon>
        <taxon>Anthophila</taxon>
        <taxon>Apidae</taxon>
        <taxon>Melipona</taxon>
    </lineage>
</organism>
<dbReference type="Proteomes" id="UP000053105">
    <property type="component" value="Unassembled WGS sequence"/>
</dbReference>
<proteinExistence type="predicted"/>
<reference evidence="1 2" key="1">
    <citation type="submission" date="2015-07" db="EMBL/GenBank/DDBJ databases">
        <title>The genome of Melipona quadrifasciata.</title>
        <authorList>
            <person name="Pan H."/>
            <person name="Kapheim K."/>
        </authorList>
    </citation>
    <scope>NUCLEOTIDE SEQUENCE [LARGE SCALE GENOMIC DNA]</scope>
    <source>
        <strain evidence="1">0111107301</strain>
        <tissue evidence="1">Whole body</tissue>
    </source>
</reference>
<accession>A0A0M8ZPI8</accession>
<gene>
    <name evidence="1" type="ORF">WN51_03941</name>
</gene>
<keyword evidence="2" id="KW-1185">Reference proteome</keyword>
<name>A0A0M8ZPI8_9HYME</name>
<evidence type="ECO:0000313" key="1">
    <source>
        <dbReference type="EMBL" id="KOX68455.1"/>
    </source>
</evidence>
<evidence type="ECO:0000313" key="2">
    <source>
        <dbReference type="Proteomes" id="UP000053105"/>
    </source>
</evidence>